<evidence type="ECO:0000256" key="1">
    <source>
        <dbReference type="SAM" id="Phobius"/>
    </source>
</evidence>
<sequence>MNLSKVSYKIACWAFIVVGLGHIATDLISPKTSEQIGYINTMKELIITIVGTETNIYSFYQGFSLIMGLILASYGLINLFFIRNNKTSLVPKNIFFLNILVALVCMFLTVKYLFVVPIILTGLAFFGFTLSFIQQKNQP</sequence>
<feature type="transmembrane region" description="Helical" evidence="1">
    <location>
        <begin position="59"/>
        <end position="82"/>
    </location>
</feature>
<feature type="transmembrane region" description="Helical" evidence="1">
    <location>
        <begin position="94"/>
        <end position="110"/>
    </location>
</feature>
<dbReference type="InterPro" id="IPR058068">
    <property type="entry name" value="LIC_13387-like"/>
</dbReference>
<evidence type="ECO:0000313" key="3">
    <source>
        <dbReference type="Proteomes" id="UP001198901"/>
    </source>
</evidence>
<keyword evidence="1" id="KW-0812">Transmembrane</keyword>
<reference evidence="3" key="1">
    <citation type="submission" date="2023-07" db="EMBL/GenBank/DDBJ databases">
        <authorList>
            <person name="Yue Y."/>
        </authorList>
    </citation>
    <scope>NUCLEOTIDE SEQUENCE [LARGE SCALE GENOMIC DNA]</scope>
    <source>
        <strain evidence="3">D23</strain>
    </source>
</reference>
<dbReference type="Proteomes" id="UP001198901">
    <property type="component" value="Unassembled WGS sequence"/>
</dbReference>
<keyword evidence="3" id="KW-1185">Reference proteome</keyword>
<keyword evidence="1" id="KW-1133">Transmembrane helix</keyword>
<dbReference type="RefSeq" id="WP_224531890.1">
    <property type="nucleotide sequence ID" value="NZ_JAIUJR010000020.1"/>
</dbReference>
<proteinExistence type="predicted"/>
<evidence type="ECO:0000313" key="2">
    <source>
        <dbReference type="EMBL" id="MCA0133898.1"/>
    </source>
</evidence>
<organism evidence="2 3">
    <name type="scientific">Winogradskyella alexanderae</name>
    <dbReference type="NCBI Taxonomy" id="2877123"/>
    <lineage>
        <taxon>Bacteria</taxon>
        <taxon>Pseudomonadati</taxon>
        <taxon>Bacteroidota</taxon>
        <taxon>Flavobacteriia</taxon>
        <taxon>Flavobacteriales</taxon>
        <taxon>Flavobacteriaceae</taxon>
        <taxon>Winogradskyella</taxon>
    </lineage>
</organism>
<protein>
    <submittedName>
        <fullName evidence="2">Uncharacterized protein</fullName>
    </submittedName>
</protein>
<accession>A0ABS7XWW1</accession>
<dbReference type="NCBIfam" id="NF047765">
    <property type="entry name" value="LIC_13387_fam"/>
    <property type="match status" value="1"/>
</dbReference>
<feature type="transmembrane region" description="Helical" evidence="1">
    <location>
        <begin position="116"/>
        <end position="133"/>
    </location>
</feature>
<dbReference type="EMBL" id="JAIUJR010000020">
    <property type="protein sequence ID" value="MCA0133898.1"/>
    <property type="molecule type" value="Genomic_DNA"/>
</dbReference>
<name>A0ABS7XWW1_9FLAO</name>
<comment type="caution">
    <text evidence="2">The sequence shown here is derived from an EMBL/GenBank/DDBJ whole genome shotgun (WGS) entry which is preliminary data.</text>
</comment>
<gene>
    <name evidence="2" type="ORF">LBU54_15000</name>
</gene>
<keyword evidence="1" id="KW-0472">Membrane</keyword>
<feature type="transmembrane region" description="Helical" evidence="1">
    <location>
        <begin position="7"/>
        <end position="24"/>
    </location>
</feature>